<feature type="compositionally biased region" description="Basic and acidic residues" evidence="1">
    <location>
        <begin position="528"/>
        <end position="537"/>
    </location>
</feature>
<keyword evidence="3" id="KW-1185">Reference proteome</keyword>
<feature type="compositionally biased region" description="Pro residues" evidence="1">
    <location>
        <begin position="489"/>
        <end position="503"/>
    </location>
</feature>
<feature type="compositionally biased region" description="Basic residues" evidence="1">
    <location>
        <begin position="590"/>
        <end position="609"/>
    </location>
</feature>
<evidence type="ECO:0000313" key="3">
    <source>
        <dbReference type="Proteomes" id="UP001221898"/>
    </source>
</evidence>
<feature type="region of interest" description="Disordered" evidence="1">
    <location>
        <begin position="287"/>
        <end position="660"/>
    </location>
</feature>
<feature type="compositionally biased region" description="Low complexity" evidence="1">
    <location>
        <begin position="504"/>
        <end position="523"/>
    </location>
</feature>
<accession>A0AAD7RDV4</accession>
<feature type="compositionally biased region" description="Acidic residues" evidence="1">
    <location>
        <begin position="538"/>
        <end position="550"/>
    </location>
</feature>
<feature type="compositionally biased region" description="Low complexity" evidence="1">
    <location>
        <begin position="188"/>
        <end position="204"/>
    </location>
</feature>
<evidence type="ECO:0000256" key="1">
    <source>
        <dbReference type="SAM" id="MobiDB-lite"/>
    </source>
</evidence>
<protein>
    <submittedName>
        <fullName evidence="2">Uncharacterized protein</fullName>
    </submittedName>
</protein>
<name>A0AAD7RDV4_9TELE</name>
<feature type="region of interest" description="Disordered" evidence="1">
    <location>
        <begin position="178"/>
        <end position="206"/>
    </location>
</feature>
<sequence length="660" mass="70019">MDSSGLFRLILERRGTYNPILSLGGSSAPGWRRSASKKPKKKRQKYTRWLASSLANIIQTPLPVELTVFHVTPPPHLRCSRPAICRIIKHLTVEDTTTLALRRSSPQHEGDSASHIISLQPIAAPPSVPHPSPSPGLPQGTFSPGQPTSVVFATPQLQMNTAPQPRQFAAGPRALNQQPYYQNRPGLPGAAPRQPSSSPRPVAPTHVYQPGAQMMMISQQQLPFANAQSTAYFIPPGQYRSTYVATAPQYSMPAGTTGFYPGPSPAEYAGAYYPAQPQYPPSVPPAPVIINPPQPQPAPPPQPPVQTKRERKQSPPLAHGASLCGRERIPALLLSQGERPPSVGRRQIRIRDPNQGGRDITEEIMSCGRSASTPTPPQCAVAGSEGGSPIQANGECALPAVTMARPDDGEDSTAPIAVALTPPCSTSPEPAPTEPSADWRGPGRDSPVSSQGEDPVPPGEAPDDAPDDAPPEFPAAPSSNSSSDSVDTPTPPPAPALTPPPATSAPTDEQPLTLATTEEPTAPETEEERVQQVKGGEEAEEEDEELEEEGGAVSNEEATETEQEEATKTEQQQQEEEAAPVVIEADLAPRRRRLLLHPSHRRGTRRPTLRSRERDECGGGGGSPGPQARGPPGAPLRPAPGATAPPERPGPPRGRSGPRP</sequence>
<feature type="region of interest" description="Disordered" evidence="1">
    <location>
        <begin position="122"/>
        <end position="149"/>
    </location>
</feature>
<feature type="compositionally biased region" description="Acidic residues" evidence="1">
    <location>
        <begin position="461"/>
        <end position="470"/>
    </location>
</feature>
<organism evidence="2 3">
    <name type="scientific">Aldrovandia affinis</name>
    <dbReference type="NCBI Taxonomy" id="143900"/>
    <lineage>
        <taxon>Eukaryota</taxon>
        <taxon>Metazoa</taxon>
        <taxon>Chordata</taxon>
        <taxon>Craniata</taxon>
        <taxon>Vertebrata</taxon>
        <taxon>Euteleostomi</taxon>
        <taxon>Actinopterygii</taxon>
        <taxon>Neopterygii</taxon>
        <taxon>Teleostei</taxon>
        <taxon>Notacanthiformes</taxon>
        <taxon>Halosauridae</taxon>
        <taxon>Aldrovandia</taxon>
    </lineage>
</organism>
<feature type="compositionally biased region" description="Low complexity" evidence="1">
    <location>
        <begin position="475"/>
        <end position="488"/>
    </location>
</feature>
<comment type="caution">
    <text evidence="2">The sequence shown here is derived from an EMBL/GenBank/DDBJ whole genome shotgun (WGS) entry which is preliminary data.</text>
</comment>
<dbReference type="EMBL" id="JAINUG010000331">
    <property type="protein sequence ID" value="KAJ8378090.1"/>
    <property type="molecule type" value="Genomic_DNA"/>
</dbReference>
<feature type="compositionally biased region" description="Polar residues" evidence="1">
    <location>
        <begin position="140"/>
        <end position="149"/>
    </location>
</feature>
<feature type="compositionally biased region" description="Pro residues" evidence="1">
    <location>
        <begin position="123"/>
        <end position="136"/>
    </location>
</feature>
<reference evidence="2" key="1">
    <citation type="journal article" date="2023" name="Science">
        <title>Genome structures resolve the early diversification of teleost fishes.</title>
        <authorList>
            <person name="Parey E."/>
            <person name="Louis A."/>
            <person name="Montfort J."/>
            <person name="Bouchez O."/>
            <person name="Roques C."/>
            <person name="Iampietro C."/>
            <person name="Lluch J."/>
            <person name="Castinel A."/>
            <person name="Donnadieu C."/>
            <person name="Desvignes T."/>
            <person name="Floi Bucao C."/>
            <person name="Jouanno E."/>
            <person name="Wen M."/>
            <person name="Mejri S."/>
            <person name="Dirks R."/>
            <person name="Jansen H."/>
            <person name="Henkel C."/>
            <person name="Chen W.J."/>
            <person name="Zahm M."/>
            <person name="Cabau C."/>
            <person name="Klopp C."/>
            <person name="Thompson A.W."/>
            <person name="Robinson-Rechavi M."/>
            <person name="Braasch I."/>
            <person name="Lecointre G."/>
            <person name="Bobe J."/>
            <person name="Postlethwait J.H."/>
            <person name="Berthelot C."/>
            <person name="Roest Crollius H."/>
            <person name="Guiguen Y."/>
        </authorList>
    </citation>
    <scope>NUCLEOTIDE SEQUENCE</scope>
    <source>
        <strain evidence="2">NC1722</strain>
    </source>
</reference>
<dbReference type="Proteomes" id="UP001221898">
    <property type="component" value="Unassembled WGS sequence"/>
</dbReference>
<feature type="compositionally biased region" description="Pro residues" evidence="1">
    <location>
        <begin position="287"/>
        <end position="304"/>
    </location>
</feature>
<evidence type="ECO:0000313" key="2">
    <source>
        <dbReference type="EMBL" id="KAJ8378090.1"/>
    </source>
</evidence>
<gene>
    <name evidence="2" type="ORF">AAFF_G00248040</name>
</gene>
<proteinExistence type="predicted"/>
<dbReference type="AlphaFoldDB" id="A0AAD7RDV4"/>